<organism evidence="1 2">
    <name type="scientific">Funneliformis mosseae</name>
    <name type="common">Endomycorrhizal fungus</name>
    <name type="synonym">Glomus mosseae</name>
    <dbReference type="NCBI Taxonomy" id="27381"/>
    <lineage>
        <taxon>Eukaryota</taxon>
        <taxon>Fungi</taxon>
        <taxon>Fungi incertae sedis</taxon>
        <taxon>Mucoromycota</taxon>
        <taxon>Glomeromycotina</taxon>
        <taxon>Glomeromycetes</taxon>
        <taxon>Glomerales</taxon>
        <taxon>Glomeraceae</taxon>
        <taxon>Funneliformis</taxon>
    </lineage>
</organism>
<accession>A0A9N9HMU5</accession>
<dbReference type="AlphaFoldDB" id="A0A9N9HMU5"/>
<gene>
    <name evidence="1" type="ORF">FMOSSE_LOCUS13626</name>
</gene>
<evidence type="ECO:0000313" key="2">
    <source>
        <dbReference type="Proteomes" id="UP000789375"/>
    </source>
</evidence>
<protein>
    <submittedName>
        <fullName evidence="1">5369_t:CDS:1</fullName>
    </submittedName>
</protein>
<keyword evidence="2" id="KW-1185">Reference proteome</keyword>
<dbReference type="Proteomes" id="UP000789375">
    <property type="component" value="Unassembled WGS sequence"/>
</dbReference>
<reference evidence="1" key="1">
    <citation type="submission" date="2021-06" db="EMBL/GenBank/DDBJ databases">
        <authorList>
            <person name="Kallberg Y."/>
            <person name="Tangrot J."/>
            <person name="Rosling A."/>
        </authorList>
    </citation>
    <scope>NUCLEOTIDE SEQUENCE</scope>
    <source>
        <strain evidence="1">87-6 pot B 2015</strain>
    </source>
</reference>
<feature type="non-terminal residue" evidence="1">
    <location>
        <position position="41"/>
    </location>
</feature>
<comment type="caution">
    <text evidence="1">The sequence shown here is derived from an EMBL/GenBank/DDBJ whole genome shotgun (WGS) entry which is preliminary data.</text>
</comment>
<dbReference type="EMBL" id="CAJVPP010008419">
    <property type="protein sequence ID" value="CAG8696810.1"/>
    <property type="molecule type" value="Genomic_DNA"/>
</dbReference>
<proteinExistence type="predicted"/>
<sequence length="41" mass="4881">MRWETLPGFLYFLGRRAGTLQYWYLGLERSGTLKLWNLGSE</sequence>
<name>A0A9N9HMU5_FUNMO</name>
<evidence type="ECO:0000313" key="1">
    <source>
        <dbReference type="EMBL" id="CAG8696810.1"/>
    </source>
</evidence>